<accession>A0A0F9UZX2</accession>
<proteinExistence type="predicted"/>
<organism evidence="1">
    <name type="scientific">marine sediment metagenome</name>
    <dbReference type="NCBI Taxonomy" id="412755"/>
    <lineage>
        <taxon>unclassified sequences</taxon>
        <taxon>metagenomes</taxon>
        <taxon>ecological metagenomes</taxon>
    </lineage>
</organism>
<protein>
    <recommendedName>
        <fullName evidence="2">MalT-like TPR region domain-containing protein</fullName>
    </recommendedName>
</protein>
<gene>
    <name evidence="1" type="ORF">LCGC14_0467980</name>
</gene>
<dbReference type="Gene3D" id="1.25.40.10">
    <property type="entry name" value="Tetratricopeptide repeat domain"/>
    <property type="match status" value="1"/>
</dbReference>
<reference evidence="1" key="1">
    <citation type="journal article" date="2015" name="Nature">
        <title>Complex archaea that bridge the gap between prokaryotes and eukaryotes.</title>
        <authorList>
            <person name="Spang A."/>
            <person name="Saw J.H."/>
            <person name="Jorgensen S.L."/>
            <person name="Zaremba-Niedzwiedzka K."/>
            <person name="Martijn J."/>
            <person name="Lind A.E."/>
            <person name="van Eijk R."/>
            <person name="Schleper C."/>
            <person name="Guy L."/>
            <person name="Ettema T.J."/>
        </authorList>
    </citation>
    <scope>NUCLEOTIDE SEQUENCE</scope>
</reference>
<name>A0A0F9UZX2_9ZZZZ</name>
<dbReference type="EMBL" id="LAZR01000490">
    <property type="protein sequence ID" value="KKN66806.1"/>
    <property type="molecule type" value="Genomic_DNA"/>
</dbReference>
<dbReference type="InterPro" id="IPR011990">
    <property type="entry name" value="TPR-like_helical_dom_sf"/>
</dbReference>
<evidence type="ECO:0000313" key="1">
    <source>
        <dbReference type="EMBL" id="KKN66806.1"/>
    </source>
</evidence>
<comment type="caution">
    <text evidence="1">The sequence shown here is derived from an EMBL/GenBank/DDBJ whole genome shotgun (WGS) entry which is preliminary data.</text>
</comment>
<sequence>MDAWKRMIIEGNQSFNTGRFYSAENYYKIACDFASNMQLDTSRFSDVIASLVVSYQNLAELYFKNKQSELALSQYQVLHEKLIGFITQQQSPEFVMMIQKAIRKIGTELLFLTKKEGIDTLRSKQVLAKITAIEKVKLH</sequence>
<dbReference type="SUPFAM" id="SSF48452">
    <property type="entry name" value="TPR-like"/>
    <property type="match status" value="1"/>
</dbReference>
<evidence type="ECO:0008006" key="2">
    <source>
        <dbReference type="Google" id="ProtNLM"/>
    </source>
</evidence>
<dbReference type="AlphaFoldDB" id="A0A0F9UZX2"/>